<dbReference type="PANTHER" id="PTHR28008:SF1">
    <property type="entry name" value="DOMAIN PROTEIN, PUTATIVE (AFU_ORTHOLOGUE AFUA_3G10980)-RELATED"/>
    <property type="match status" value="1"/>
</dbReference>
<dbReference type="GeneID" id="19944383"/>
<gene>
    <name evidence="3" type="ORF">SDRG_03656</name>
</gene>
<evidence type="ECO:0000256" key="1">
    <source>
        <dbReference type="SAM" id="Phobius"/>
    </source>
</evidence>
<feature type="transmembrane region" description="Helical" evidence="1">
    <location>
        <begin position="91"/>
        <end position="114"/>
    </location>
</feature>
<dbReference type="Proteomes" id="UP000030762">
    <property type="component" value="Unassembled WGS sequence"/>
</dbReference>
<evidence type="ECO:0000313" key="4">
    <source>
        <dbReference type="Proteomes" id="UP000030762"/>
    </source>
</evidence>
<reference evidence="3 4" key="1">
    <citation type="submission" date="2012-04" db="EMBL/GenBank/DDBJ databases">
        <title>The Genome Sequence of Saprolegnia declina VS20.</title>
        <authorList>
            <consortium name="The Broad Institute Genome Sequencing Platform"/>
            <person name="Russ C."/>
            <person name="Nusbaum C."/>
            <person name="Tyler B."/>
            <person name="van West P."/>
            <person name="Dieguez-Uribeondo J."/>
            <person name="de Bruijn I."/>
            <person name="Tripathy S."/>
            <person name="Jiang R."/>
            <person name="Young S.K."/>
            <person name="Zeng Q."/>
            <person name="Gargeya S."/>
            <person name="Fitzgerald M."/>
            <person name="Haas B."/>
            <person name="Abouelleil A."/>
            <person name="Alvarado L."/>
            <person name="Arachchi H.M."/>
            <person name="Berlin A."/>
            <person name="Chapman S.B."/>
            <person name="Goldberg J."/>
            <person name="Griggs A."/>
            <person name="Gujja S."/>
            <person name="Hansen M."/>
            <person name="Howarth C."/>
            <person name="Imamovic A."/>
            <person name="Larimer J."/>
            <person name="McCowen C."/>
            <person name="Montmayeur A."/>
            <person name="Murphy C."/>
            <person name="Neiman D."/>
            <person name="Pearson M."/>
            <person name="Priest M."/>
            <person name="Roberts A."/>
            <person name="Saif S."/>
            <person name="Shea T."/>
            <person name="Sisk P."/>
            <person name="Sykes S."/>
            <person name="Wortman J."/>
            <person name="Nusbaum C."/>
            <person name="Birren B."/>
        </authorList>
    </citation>
    <scope>NUCLEOTIDE SEQUENCE [LARGE SCALE GENOMIC DNA]</scope>
    <source>
        <strain evidence="3 4">VS20</strain>
    </source>
</reference>
<dbReference type="RefSeq" id="XP_008607515.1">
    <property type="nucleotide sequence ID" value="XM_008609293.1"/>
</dbReference>
<accession>T0QN29</accession>
<dbReference type="EMBL" id="JH767139">
    <property type="protein sequence ID" value="EQC39454.1"/>
    <property type="molecule type" value="Genomic_DNA"/>
</dbReference>
<protein>
    <recommendedName>
        <fullName evidence="2">VanZ-like domain-containing protein</fullName>
    </recommendedName>
</protein>
<keyword evidence="1" id="KW-0472">Membrane</keyword>
<dbReference type="OMA" id="HGLAYCL"/>
<keyword evidence="4" id="KW-1185">Reference proteome</keyword>
<feature type="transmembrane region" description="Helical" evidence="1">
    <location>
        <begin position="6"/>
        <end position="22"/>
    </location>
</feature>
<dbReference type="InParanoid" id="T0QN29"/>
<dbReference type="Pfam" id="PF04892">
    <property type="entry name" value="VanZ"/>
    <property type="match status" value="1"/>
</dbReference>
<dbReference type="InterPro" id="IPR006976">
    <property type="entry name" value="VanZ-like"/>
</dbReference>
<keyword evidence="1" id="KW-1133">Transmembrane helix</keyword>
<organism evidence="3 4">
    <name type="scientific">Saprolegnia diclina (strain VS20)</name>
    <dbReference type="NCBI Taxonomy" id="1156394"/>
    <lineage>
        <taxon>Eukaryota</taxon>
        <taxon>Sar</taxon>
        <taxon>Stramenopiles</taxon>
        <taxon>Oomycota</taxon>
        <taxon>Saprolegniomycetes</taxon>
        <taxon>Saprolegniales</taxon>
        <taxon>Saprolegniaceae</taxon>
        <taxon>Saprolegnia</taxon>
    </lineage>
</organism>
<dbReference type="AlphaFoldDB" id="T0QN29"/>
<sequence>MLQTAWTAVGVGGVALLLYLSFTPRPVTLPVAGGDKVGHGLAYCLLTLWWAQCVHGTAVPALVLSFALLGVAIEYVQGASGWRTFDVDDMLANGLGALLGGGLALATPNALDALERILRKRDRRPE</sequence>
<proteinExistence type="predicted"/>
<feature type="transmembrane region" description="Helical" evidence="1">
    <location>
        <begin position="43"/>
        <end position="71"/>
    </location>
</feature>
<dbReference type="PANTHER" id="PTHR28008">
    <property type="entry name" value="DOMAIN PROTEIN, PUTATIVE (AFU_ORTHOLOGUE AFUA_3G10980)-RELATED"/>
    <property type="match status" value="1"/>
</dbReference>
<evidence type="ECO:0000313" key="3">
    <source>
        <dbReference type="EMBL" id="EQC39454.1"/>
    </source>
</evidence>
<dbReference type="OrthoDB" id="63581at2759"/>
<dbReference type="VEuPathDB" id="FungiDB:SDRG_03656"/>
<keyword evidence="1" id="KW-0812">Transmembrane</keyword>
<name>T0QN29_SAPDV</name>
<evidence type="ECO:0000259" key="2">
    <source>
        <dbReference type="Pfam" id="PF04892"/>
    </source>
</evidence>
<feature type="domain" description="VanZ-like" evidence="2">
    <location>
        <begin position="51"/>
        <end position="105"/>
    </location>
</feature>